<protein>
    <submittedName>
        <fullName evidence="1">Uncharacterized protein</fullName>
    </submittedName>
</protein>
<evidence type="ECO:0000313" key="1">
    <source>
        <dbReference type="EMBL" id="GAF83453.1"/>
    </source>
</evidence>
<dbReference type="EMBL" id="BARS01004791">
    <property type="protein sequence ID" value="GAF83453.1"/>
    <property type="molecule type" value="Genomic_DNA"/>
</dbReference>
<reference evidence="1" key="1">
    <citation type="journal article" date="2014" name="Front. Microbiol.">
        <title>High frequency of phylogenetically diverse reductive dehalogenase-homologous genes in deep subseafloor sedimentary metagenomes.</title>
        <authorList>
            <person name="Kawai M."/>
            <person name="Futagami T."/>
            <person name="Toyoda A."/>
            <person name="Takaki Y."/>
            <person name="Nishi S."/>
            <person name="Hori S."/>
            <person name="Arai W."/>
            <person name="Tsubouchi T."/>
            <person name="Morono Y."/>
            <person name="Uchiyama I."/>
            <person name="Ito T."/>
            <person name="Fujiyama A."/>
            <person name="Inagaki F."/>
            <person name="Takami H."/>
        </authorList>
    </citation>
    <scope>NUCLEOTIDE SEQUENCE</scope>
    <source>
        <strain evidence="1">Expedition CK06-06</strain>
    </source>
</reference>
<name>X0SQU4_9ZZZZ</name>
<sequence>MDIVIYMNEADFGHKTSLPVITAYWSMGRVPSNERESPFKEGDRIFMAAKGEVRGSVECLEFNREDINGETIVWDSDTYIGMDRCIKCKPFRGFRYRWFECKVENTV</sequence>
<dbReference type="AlphaFoldDB" id="X0SQU4"/>
<accession>X0SQU4</accession>
<gene>
    <name evidence="1" type="ORF">S01H1_09372</name>
</gene>
<organism evidence="1">
    <name type="scientific">marine sediment metagenome</name>
    <dbReference type="NCBI Taxonomy" id="412755"/>
    <lineage>
        <taxon>unclassified sequences</taxon>
        <taxon>metagenomes</taxon>
        <taxon>ecological metagenomes</taxon>
    </lineage>
</organism>
<proteinExistence type="predicted"/>
<comment type="caution">
    <text evidence="1">The sequence shown here is derived from an EMBL/GenBank/DDBJ whole genome shotgun (WGS) entry which is preliminary data.</text>
</comment>